<organism evidence="2 3">
    <name type="scientific">Streptomyces griseoruber</name>
    <dbReference type="NCBI Taxonomy" id="1943"/>
    <lineage>
        <taxon>Bacteria</taxon>
        <taxon>Bacillati</taxon>
        <taxon>Actinomycetota</taxon>
        <taxon>Actinomycetes</taxon>
        <taxon>Kitasatosporales</taxon>
        <taxon>Streptomycetaceae</taxon>
        <taxon>Streptomyces</taxon>
    </lineage>
</organism>
<dbReference type="InterPro" id="IPR012296">
    <property type="entry name" value="Nuclease_put_TT1808"/>
</dbReference>
<evidence type="ECO:0000259" key="1">
    <source>
        <dbReference type="Pfam" id="PF05685"/>
    </source>
</evidence>
<dbReference type="EMBL" id="LMWW01000045">
    <property type="protein sequence ID" value="KUN80035.1"/>
    <property type="molecule type" value="Genomic_DNA"/>
</dbReference>
<dbReference type="OrthoDB" id="4316356at2"/>
<reference evidence="2 3" key="1">
    <citation type="submission" date="2015-10" db="EMBL/GenBank/DDBJ databases">
        <title>Draft genome sequence of Streptomyces griseoruber DSM 40281, type strain for the species Streptomyces griseoruber.</title>
        <authorList>
            <person name="Ruckert C."/>
            <person name="Winkler A."/>
            <person name="Kalinowski J."/>
            <person name="Kampfer P."/>
            <person name="Glaeser S."/>
        </authorList>
    </citation>
    <scope>NUCLEOTIDE SEQUENCE [LARGE SCALE GENOMIC DNA]</scope>
    <source>
        <strain evidence="2 3">DSM 40281</strain>
    </source>
</reference>
<dbReference type="STRING" id="1943.AQJ64_26830"/>
<evidence type="ECO:0000313" key="2">
    <source>
        <dbReference type="EMBL" id="KUN80035.1"/>
    </source>
</evidence>
<feature type="domain" description="Putative restriction endonuclease" evidence="1">
    <location>
        <begin position="24"/>
        <end position="181"/>
    </location>
</feature>
<protein>
    <recommendedName>
        <fullName evidence="1">Putative restriction endonuclease domain-containing protein</fullName>
    </recommendedName>
</protein>
<keyword evidence="3" id="KW-1185">Reference proteome</keyword>
<dbReference type="Pfam" id="PF05685">
    <property type="entry name" value="Uma2"/>
    <property type="match status" value="1"/>
</dbReference>
<gene>
    <name evidence="2" type="ORF">AQJ64_26830</name>
</gene>
<comment type="caution">
    <text evidence="2">The sequence shown here is derived from an EMBL/GenBank/DDBJ whole genome shotgun (WGS) entry which is preliminary data.</text>
</comment>
<name>A0A101STQ3_9ACTN</name>
<accession>A0A101STQ3</accession>
<dbReference type="PANTHER" id="PTHR35400">
    <property type="entry name" value="SLR1083 PROTEIN"/>
    <property type="match status" value="1"/>
</dbReference>
<dbReference type="Gene3D" id="3.90.1570.10">
    <property type="entry name" value="tt1808, chain A"/>
    <property type="match status" value="1"/>
</dbReference>
<dbReference type="InterPro" id="IPR008538">
    <property type="entry name" value="Uma2"/>
</dbReference>
<dbReference type="SUPFAM" id="SSF52980">
    <property type="entry name" value="Restriction endonuclease-like"/>
    <property type="match status" value="1"/>
</dbReference>
<dbReference type="InterPro" id="IPR011335">
    <property type="entry name" value="Restrct_endonuc-II-like"/>
</dbReference>
<dbReference type="Proteomes" id="UP000052982">
    <property type="component" value="Unassembled WGS sequence"/>
</dbReference>
<sequence length="198" mass="22884">MTVLEDRIEIDMADENTKPLDEWFERLERLPVPEGYKVEIVGGNIFMTPQRDIHWETIREILWALEDHFGRRSARVFSDVRVDFPGHLNGFCPDVAKFREGATKDEEGRWRYKDIEFVGEVISKGTAPNDYGPKKTAYAVAEIPVYLIADPYKRRCTVYTEPKDGDYRSELRVAYGSTVDMTTTALGLTFKTDHFPHD</sequence>
<dbReference type="CDD" id="cd06260">
    <property type="entry name" value="DUF820-like"/>
    <property type="match status" value="1"/>
</dbReference>
<dbReference type="AlphaFoldDB" id="A0A101STQ3"/>
<dbReference type="RefSeq" id="WP_055632501.1">
    <property type="nucleotide sequence ID" value="NZ_JBIRRP010000009.1"/>
</dbReference>
<proteinExistence type="predicted"/>
<evidence type="ECO:0000313" key="3">
    <source>
        <dbReference type="Proteomes" id="UP000052982"/>
    </source>
</evidence>
<dbReference type="PANTHER" id="PTHR35400:SF3">
    <property type="entry name" value="SLL1072 PROTEIN"/>
    <property type="match status" value="1"/>
</dbReference>